<evidence type="ECO:0000313" key="3">
    <source>
        <dbReference type="EMBL" id="GMH86568.1"/>
    </source>
</evidence>
<feature type="chain" id="PRO_5040814838" evidence="2">
    <location>
        <begin position="21"/>
        <end position="231"/>
    </location>
</feature>
<protein>
    <submittedName>
        <fullName evidence="3">Uncharacterized protein</fullName>
    </submittedName>
</protein>
<keyword evidence="4" id="KW-1185">Reference proteome</keyword>
<proteinExistence type="predicted"/>
<evidence type="ECO:0000256" key="1">
    <source>
        <dbReference type="SAM" id="MobiDB-lite"/>
    </source>
</evidence>
<accession>A0A9W7EPB4</accession>
<evidence type="ECO:0000313" key="4">
    <source>
        <dbReference type="Proteomes" id="UP001165160"/>
    </source>
</evidence>
<dbReference type="InterPro" id="IPR021420">
    <property type="entry name" value="DUF3067"/>
</dbReference>
<gene>
    <name evidence="3" type="ORF">TrVE_jg4687</name>
</gene>
<dbReference type="Pfam" id="PF11267">
    <property type="entry name" value="DUF3067"/>
    <property type="match status" value="1"/>
</dbReference>
<dbReference type="PANTHER" id="PTHR35126">
    <property type="entry name" value="SLR0598 PROTEIN"/>
    <property type="match status" value="1"/>
</dbReference>
<organism evidence="3 4">
    <name type="scientific">Triparma verrucosa</name>
    <dbReference type="NCBI Taxonomy" id="1606542"/>
    <lineage>
        <taxon>Eukaryota</taxon>
        <taxon>Sar</taxon>
        <taxon>Stramenopiles</taxon>
        <taxon>Ochrophyta</taxon>
        <taxon>Bolidophyceae</taxon>
        <taxon>Parmales</taxon>
        <taxon>Triparmaceae</taxon>
        <taxon>Triparma</taxon>
    </lineage>
</organism>
<dbReference type="Gene3D" id="3.30.428.40">
    <property type="entry name" value="Protein of unknown function DUF3067"/>
    <property type="match status" value="1"/>
</dbReference>
<name>A0A9W7EPB4_9STRA</name>
<reference evidence="4" key="1">
    <citation type="journal article" date="2023" name="Commun. Biol.">
        <title>Genome analysis of Parmales, the sister group of diatoms, reveals the evolutionary specialization of diatoms from phago-mixotrophs to photoautotrophs.</title>
        <authorList>
            <person name="Ban H."/>
            <person name="Sato S."/>
            <person name="Yoshikawa S."/>
            <person name="Yamada K."/>
            <person name="Nakamura Y."/>
            <person name="Ichinomiya M."/>
            <person name="Sato N."/>
            <person name="Blanc-Mathieu R."/>
            <person name="Endo H."/>
            <person name="Kuwata A."/>
            <person name="Ogata H."/>
        </authorList>
    </citation>
    <scope>NUCLEOTIDE SEQUENCE [LARGE SCALE GENOMIC DNA]</scope>
    <source>
        <strain evidence="4">NIES 3699</strain>
    </source>
</reference>
<dbReference type="EMBL" id="BRXX01000061">
    <property type="protein sequence ID" value="GMH86568.1"/>
    <property type="molecule type" value="Genomic_DNA"/>
</dbReference>
<keyword evidence="2" id="KW-0732">Signal</keyword>
<evidence type="ECO:0000256" key="2">
    <source>
        <dbReference type="SAM" id="SignalP"/>
    </source>
</evidence>
<dbReference type="Proteomes" id="UP001165160">
    <property type="component" value="Unassembled WGS sequence"/>
</dbReference>
<comment type="caution">
    <text evidence="3">The sequence shown here is derived from an EMBL/GenBank/DDBJ whole genome shotgun (WGS) entry which is preliminary data.</text>
</comment>
<feature type="region of interest" description="Disordered" evidence="1">
    <location>
        <begin position="56"/>
        <end position="79"/>
    </location>
</feature>
<feature type="signal peptide" evidence="2">
    <location>
        <begin position="1"/>
        <end position="20"/>
    </location>
</feature>
<sequence>MNPSLLLLLLLILSTASVRSFVMTPVPTTTRMIPTSLNNWFDEIIEMATLGPSERRLKKAKERQQINDDYDAGDSRSVSDDDLTPAAFRLEISRLDAERERQSSTAAVASEEPQFTGESFSSLLVKKYGAQLDVDLRPVTSFGKTSIYVAIMPLKAFGTRKSRFEAELPYLQHLQAVVEVLEKYGQLEEYVEFLEETEKRPRGGTSPLIAVTWKMELSDEEVGVITGGNSI</sequence>
<dbReference type="AlphaFoldDB" id="A0A9W7EPB4"/>
<dbReference type="PANTHER" id="PTHR35126:SF1">
    <property type="entry name" value="DUF3067 DOMAIN-CONTAINING PROTEIN"/>
    <property type="match status" value="1"/>
</dbReference>